<dbReference type="GO" id="GO:0005634">
    <property type="term" value="C:nucleus"/>
    <property type="evidence" value="ECO:0007669"/>
    <property type="project" value="UniProtKB-SubCell"/>
</dbReference>
<proteinExistence type="inferred from homology"/>
<evidence type="ECO:0000256" key="1">
    <source>
        <dbReference type="RuleBase" id="RU367018"/>
    </source>
</evidence>
<evidence type="ECO:0000313" key="4">
    <source>
        <dbReference type="EMBL" id="PIN19929.1"/>
    </source>
</evidence>
<dbReference type="Pfam" id="PF03101">
    <property type="entry name" value="FAR1"/>
    <property type="match status" value="1"/>
</dbReference>
<feature type="domain" description="MULE transposase" evidence="3">
    <location>
        <begin position="183"/>
        <end position="266"/>
    </location>
</feature>
<dbReference type="Proteomes" id="UP000231279">
    <property type="component" value="Unassembled WGS sequence"/>
</dbReference>
<dbReference type="Pfam" id="PF10551">
    <property type="entry name" value="MULE"/>
    <property type="match status" value="1"/>
</dbReference>
<reference evidence="5" key="1">
    <citation type="journal article" date="2018" name="Gigascience">
        <title>Genome assembly of the Pink Ipe (Handroanthus impetiginosus, Bignoniaceae), a highly valued, ecologically keystone Neotropical timber forest tree.</title>
        <authorList>
            <person name="Silva-Junior O.B."/>
            <person name="Grattapaglia D."/>
            <person name="Novaes E."/>
            <person name="Collevatti R.G."/>
        </authorList>
    </citation>
    <scope>NUCLEOTIDE SEQUENCE [LARGE SCALE GENOMIC DNA]</scope>
    <source>
        <strain evidence="5">cv. UFG-1</strain>
    </source>
</reference>
<keyword evidence="1" id="KW-0862">Zinc</keyword>
<protein>
    <recommendedName>
        <fullName evidence="1">Protein FAR1-RELATED SEQUENCE</fullName>
    </recommendedName>
</protein>
<comment type="caution">
    <text evidence="4">The sequence shown here is derived from an EMBL/GenBank/DDBJ whole genome shotgun (WGS) entry which is preliminary data.</text>
</comment>
<dbReference type="AlphaFoldDB" id="A0A2G9HQX3"/>
<organism evidence="4 5">
    <name type="scientific">Handroanthus impetiginosus</name>
    <dbReference type="NCBI Taxonomy" id="429701"/>
    <lineage>
        <taxon>Eukaryota</taxon>
        <taxon>Viridiplantae</taxon>
        <taxon>Streptophyta</taxon>
        <taxon>Embryophyta</taxon>
        <taxon>Tracheophyta</taxon>
        <taxon>Spermatophyta</taxon>
        <taxon>Magnoliopsida</taxon>
        <taxon>eudicotyledons</taxon>
        <taxon>Gunneridae</taxon>
        <taxon>Pentapetalae</taxon>
        <taxon>asterids</taxon>
        <taxon>lamiids</taxon>
        <taxon>Lamiales</taxon>
        <taxon>Bignoniaceae</taxon>
        <taxon>Crescentiina</taxon>
        <taxon>Tabebuia alliance</taxon>
        <taxon>Handroanthus</taxon>
    </lineage>
</organism>
<comment type="function">
    <text evidence="1">Putative transcription activator involved in regulating light control of development.</text>
</comment>
<dbReference type="GO" id="GO:0006355">
    <property type="term" value="P:regulation of DNA-templated transcription"/>
    <property type="evidence" value="ECO:0007669"/>
    <property type="project" value="UniProtKB-UniRule"/>
</dbReference>
<comment type="similarity">
    <text evidence="1">Belongs to the FHY3/FAR1 family.</text>
</comment>
<gene>
    <name evidence="4" type="ORF">CDL12_07387</name>
</gene>
<keyword evidence="1" id="KW-0539">Nucleus</keyword>
<dbReference type="OrthoDB" id="2402896at2759"/>
<keyword evidence="1" id="KW-0863">Zinc-finger</keyword>
<evidence type="ECO:0000313" key="5">
    <source>
        <dbReference type="Proteomes" id="UP000231279"/>
    </source>
</evidence>
<dbReference type="InterPro" id="IPR004330">
    <property type="entry name" value="FAR1_DNA_bnd_dom"/>
</dbReference>
<dbReference type="PANTHER" id="PTHR31669:SF251">
    <property type="entry name" value="PROTEIN FAR1-RELATED SEQUENCE"/>
    <property type="match status" value="1"/>
</dbReference>
<comment type="subcellular location">
    <subcellularLocation>
        <location evidence="1">Nucleus</location>
    </subcellularLocation>
</comment>
<name>A0A2G9HQX3_9LAMI</name>
<dbReference type="PANTHER" id="PTHR31669">
    <property type="entry name" value="PROTEIN FAR1-RELATED SEQUENCE 10-RELATED"/>
    <property type="match status" value="1"/>
</dbReference>
<dbReference type="EMBL" id="NKXS01001199">
    <property type="protein sequence ID" value="PIN19929.1"/>
    <property type="molecule type" value="Genomic_DNA"/>
</dbReference>
<dbReference type="InterPro" id="IPR031052">
    <property type="entry name" value="FHY3/FAR1"/>
</dbReference>
<feature type="domain" description="FAR1" evidence="2">
    <location>
        <begin position="20"/>
        <end position="107"/>
    </location>
</feature>
<evidence type="ECO:0000259" key="3">
    <source>
        <dbReference type="Pfam" id="PF10551"/>
    </source>
</evidence>
<dbReference type="STRING" id="429701.A0A2G9HQX3"/>
<keyword evidence="5" id="KW-1185">Reference proteome</keyword>
<keyword evidence="1" id="KW-0479">Metal-binding</keyword>
<dbReference type="GO" id="GO:0008270">
    <property type="term" value="F:zinc ion binding"/>
    <property type="evidence" value="ECO:0007669"/>
    <property type="project" value="UniProtKB-UniRule"/>
</dbReference>
<evidence type="ECO:0000259" key="2">
    <source>
        <dbReference type="Pfam" id="PF03101"/>
    </source>
</evidence>
<sequence length="520" mass="60422">MEFDIPKIGMEFDTEEAAYKFYNDYARVIGFSIRKQTVHKDIKRRIIDRTFCCACQGHRHKDKRDLTFKYHHLETRKGSCAMMRIDGRNSSKYKIVIFVAEHNGHDLVSPSKTHVLRSHRAITIAQALQEDDIDGSRIAPIEPQLDVPNFFYAIQVDEDNLIANIIWADAQIVADYAHFEKIKKANHLPFFVGVNHHKQTIIFGAALLYDEMVATFMWLFDTLARAMSRKQPKTILIDQDTAMAKALAIKWPKTCHRLCIWHIYQNAAIHLSDIFSCFVSFSKDFSSCIYDYDEEEEFLNAWHEILIEDHRYQELKADLRTNQSTPVAFFTNEILKRAASIYTHDVFEFFQDEVCKAYDSRVELCGEKSMNETEEKNMNGVHFKELHSLTNQLVTQGALTVESFRIAKMGLLKMIEEGSSLSSVEPFRHAQIFNPTINQQLNFTPCYSREAQILMHDIMSHKVEVDFDSYKFWSIGKVNIDRIALLFNTSVILTPRCSSKFIMFESCTFFNRSIFHSQVI</sequence>
<dbReference type="InterPro" id="IPR018289">
    <property type="entry name" value="MULE_transposase_dom"/>
</dbReference>
<accession>A0A2G9HQX3</accession>